<evidence type="ECO:0000256" key="2">
    <source>
        <dbReference type="ARBA" id="ARBA00001935"/>
    </source>
</evidence>
<dbReference type="EMBL" id="MT648838">
    <property type="protein sequence ID" value="QPA20085.1"/>
    <property type="molecule type" value="mRNA"/>
</dbReference>
<keyword evidence="8 16" id="KW-0560">Oxidoreductase</keyword>
<dbReference type="FunFam" id="2.60.40.420:FF:000045">
    <property type="entry name" value="Laccase 2"/>
    <property type="match status" value="1"/>
</dbReference>
<evidence type="ECO:0000256" key="5">
    <source>
        <dbReference type="ARBA" id="ARBA00012297"/>
    </source>
</evidence>
<dbReference type="Pfam" id="PF00394">
    <property type="entry name" value="Cu-oxidase"/>
    <property type="match status" value="1"/>
</dbReference>
<organism evidence="16">
    <name type="scientific">Amylostereum areolatum</name>
    <dbReference type="NCBI Taxonomy" id="103385"/>
    <lineage>
        <taxon>Eukaryota</taxon>
        <taxon>Fungi</taxon>
        <taxon>Dikarya</taxon>
        <taxon>Basidiomycota</taxon>
        <taxon>Agaricomycotina</taxon>
        <taxon>Agaricomycetes</taxon>
        <taxon>Russulales</taxon>
        <taxon>Stereaceae</taxon>
        <taxon>Amylostereum</taxon>
    </lineage>
</organism>
<dbReference type="InterPro" id="IPR011707">
    <property type="entry name" value="Cu-oxidase-like_N"/>
</dbReference>
<dbReference type="InterPro" id="IPR033138">
    <property type="entry name" value="Cu_oxidase_CS"/>
</dbReference>
<name>A0A873P8S2_9AGAM</name>
<feature type="chain" id="PRO_5032614170" description="laccase" evidence="12">
    <location>
        <begin position="19"/>
        <end position="517"/>
    </location>
</feature>
<dbReference type="InterPro" id="IPR045087">
    <property type="entry name" value="Cu-oxidase_fam"/>
</dbReference>
<evidence type="ECO:0000256" key="9">
    <source>
        <dbReference type="ARBA" id="ARBA00023008"/>
    </source>
</evidence>
<dbReference type="InterPro" id="IPR001117">
    <property type="entry name" value="Cu-oxidase_2nd"/>
</dbReference>
<dbReference type="Gene3D" id="2.60.40.420">
    <property type="entry name" value="Cupredoxins - blue copper proteins"/>
    <property type="match status" value="3"/>
</dbReference>
<comment type="subcellular location">
    <subcellularLocation>
        <location evidence="3">Secreted</location>
    </subcellularLocation>
</comment>
<evidence type="ECO:0000256" key="7">
    <source>
        <dbReference type="ARBA" id="ARBA00022723"/>
    </source>
</evidence>
<keyword evidence="12" id="KW-0732">Signal</keyword>
<proteinExistence type="evidence at transcript level"/>
<dbReference type="InterPro" id="IPR008972">
    <property type="entry name" value="Cupredoxin"/>
</dbReference>
<feature type="domain" description="Plastocyanin-like" evidence="13">
    <location>
        <begin position="160"/>
        <end position="302"/>
    </location>
</feature>
<evidence type="ECO:0000256" key="3">
    <source>
        <dbReference type="ARBA" id="ARBA00004613"/>
    </source>
</evidence>
<dbReference type="InterPro" id="IPR011706">
    <property type="entry name" value="Cu-oxidase_C"/>
</dbReference>
<feature type="domain" description="Plastocyanin-like" evidence="15">
    <location>
        <begin position="33"/>
        <end position="148"/>
    </location>
</feature>
<protein>
    <recommendedName>
        <fullName evidence="5">laccase</fullName>
        <ecNumber evidence="5">1.10.3.2</ecNumber>
    </recommendedName>
</protein>
<sequence length="517" mass="56481">MRLGSLLLLPSLVGTTFAAIGPVAVLPIVNRELAPDGVSRSTVLAGGTFPGPMISGKKGDHFKITVVDELRDKTMDVVTSIHWHGIDQISTNPMDGVAFVTQCPIVPGNSFEYNFRVPNQAGTFWYHSHFSTQYCDGLRGAFVVYDPEDPHAWMYDVDDESTVITLADWYHYPASQAPPIAPFNSTLINGHGRDLYNDHTNTALAVVNVVRGKRYRFRVISMSCDPNYLFSIDGHQLTVIEADGNNVQPLVVDEIQIFAAQRYSVVLHANQPVNNYWIRAIPGIAGASNAGGRNAAILRYLGAAVSEAKTKKTGGKLPLVESNLHPLEKATVPGKPYPGGADVNINLDVTLDPVALRFLVNNATYDSPEVPVLLQLLNGTQRAQDLLPKGSVYPVARNKSVELTFPGGALGGPHPIHIHGQSFYVVRSAGNSSYNFENPVLRDVVSIGNETDLVTIRFMAENPGPWLVHCHIDWHLRLGFAAVLATEDPSLSTDVATPESWKQLCPTYNRFAQKKTL</sequence>
<keyword evidence="6" id="KW-0964">Secreted</keyword>
<dbReference type="PROSITE" id="PS00079">
    <property type="entry name" value="MULTICOPPER_OXIDASE1"/>
    <property type="match status" value="1"/>
</dbReference>
<dbReference type="SMR" id="A0A873P8S2"/>
<accession>A0A873P8S2</accession>
<evidence type="ECO:0000256" key="10">
    <source>
        <dbReference type="ARBA" id="ARBA00023157"/>
    </source>
</evidence>
<keyword evidence="9" id="KW-0186">Copper</keyword>
<dbReference type="PANTHER" id="PTHR11709">
    <property type="entry name" value="MULTI-COPPER OXIDASE"/>
    <property type="match status" value="1"/>
</dbReference>
<reference evidence="16" key="1">
    <citation type="submission" date="2020-06" db="EMBL/GenBank/DDBJ databases">
        <title>Systematic Analysis and Functional Characterization of the Amylostereum areolatum Laccases in Lignin Degradation through Molecular Docking.</title>
        <authorList>
            <person name="Fu N."/>
            <person name="Ren L."/>
        </authorList>
    </citation>
    <scope>NUCLEOTIDE SEQUENCE</scope>
    <source>
        <strain evidence="16">HG-01</strain>
    </source>
</reference>
<evidence type="ECO:0000259" key="13">
    <source>
        <dbReference type="Pfam" id="PF00394"/>
    </source>
</evidence>
<keyword evidence="10" id="KW-1015">Disulfide bond</keyword>
<evidence type="ECO:0000256" key="12">
    <source>
        <dbReference type="SAM" id="SignalP"/>
    </source>
</evidence>
<dbReference type="AlphaFoldDB" id="A0A873P8S2"/>
<evidence type="ECO:0000256" key="4">
    <source>
        <dbReference type="ARBA" id="ARBA00010609"/>
    </source>
</evidence>
<dbReference type="Pfam" id="PF07731">
    <property type="entry name" value="Cu-oxidase_2"/>
    <property type="match status" value="1"/>
</dbReference>
<dbReference type="GO" id="GO:0005576">
    <property type="term" value="C:extracellular region"/>
    <property type="evidence" value="ECO:0007669"/>
    <property type="project" value="UniProtKB-SubCell"/>
</dbReference>
<evidence type="ECO:0000256" key="1">
    <source>
        <dbReference type="ARBA" id="ARBA00000349"/>
    </source>
</evidence>
<dbReference type="SUPFAM" id="SSF49503">
    <property type="entry name" value="Cupredoxins"/>
    <property type="match status" value="3"/>
</dbReference>
<feature type="domain" description="Plastocyanin-like" evidence="14">
    <location>
        <begin position="367"/>
        <end position="488"/>
    </location>
</feature>
<comment type="cofactor">
    <cofactor evidence="2">
        <name>Cu cation</name>
        <dbReference type="ChEBI" id="CHEBI:23378"/>
    </cofactor>
</comment>
<dbReference type="EC" id="1.10.3.2" evidence="5"/>
<evidence type="ECO:0000256" key="11">
    <source>
        <dbReference type="ARBA" id="ARBA00023180"/>
    </source>
</evidence>
<evidence type="ECO:0000313" key="16">
    <source>
        <dbReference type="EMBL" id="QPA20085.1"/>
    </source>
</evidence>
<dbReference type="GO" id="GO:0052716">
    <property type="term" value="F:hydroquinone:oxygen oxidoreductase activity"/>
    <property type="evidence" value="ECO:0007669"/>
    <property type="project" value="UniProtKB-EC"/>
</dbReference>
<comment type="similarity">
    <text evidence="4">Belongs to the multicopper oxidase family.</text>
</comment>
<evidence type="ECO:0000256" key="6">
    <source>
        <dbReference type="ARBA" id="ARBA00022525"/>
    </source>
</evidence>
<keyword evidence="11" id="KW-0325">Glycoprotein</keyword>
<evidence type="ECO:0000256" key="8">
    <source>
        <dbReference type="ARBA" id="ARBA00023002"/>
    </source>
</evidence>
<evidence type="ECO:0000259" key="15">
    <source>
        <dbReference type="Pfam" id="PF07732"/>
    </source>
</evidence>
<dbReference type="Pfam" id="PF07732">
    <property type="entry name" value="Cu-oxidase_3"/>
    <property type="match status" value="1"/>
</dbReference>
<feature type="signal peptide" evidence="12">
    <location>
        <begin position="1"/>
        <end position="18"/>
    </location>
</feature>
<evidence type="ECO:0000259" key="14">
    <source>
        <dbReference type="Pfam" id="PF07731"/>
    </source>
</evidence>
<comment type="catalytic activity">
    <reaction evidence="1">
        <text>4 hydroquinone + O2 = 4 benzosemiquinone + 2 H2O</text>
        <dbReference type="Rhea" id="RHEA:11276"/>
        <dbReference type="ChEBI" id="CHEBI:15377"/>
        <dbReference type="ChEBI" id="CHEBI:15379"/>
        <dbReference type="ChEBI" id="CHEBI:17594"/>
        <dbReference type="ChEBI" id="CHEBI:17977"/>
        <dbReference type="EC" id="1.10.3.2"/>
    </reaction>
</comment>
<dbReference type="PANTHER" id="PTHR11709:SF394">
    <property type="entry name" value="FI03373P-RELATED"/>
    <property type="match status" value="1"/>
</dbReference>
<dbReference type="GO" id="GO:0005507">
    <property type="term" value="F:copper ion binding"/>
    <property type="evidence" value="ECO:0007669"/>
    <property type="project" value="InterPro"/>
</dbReference>
<dbReference type="CDD" id="cd13903">
    <property type="entry name" value="CuRO_3_Tv-LCC_like"/>
    <property type="match status" value="1"/>
</dbReference>
<keyword evidence="7" id="KW-0479">Metal-binding</keyword>